<evidence type="ECO:0000313" key="3">
    <source>
        <dbReference type="Proteomes" id="UP000031982"/>
    </source>
</evidence>
<evidence type="ECO:0000256" key="1">
    <source>
        <dbReference type="SAM" id="MobiDB-lite"/>
    </source>
</evidence>
<dbReference type="Proteomes" id="UP000031982">
    <property type="component" value="Unassembled WGS sequence"/>
</dbReference>
<reference evidence="2 3" key="1">
    <citation type="submission" date="2015-01" db="EMBL/GenBank/DDBJ databases">
        <title>Genome Assembly of Bacillus badius MTCC 1458.</title>
        <authorList>
            <person name="Verma A."/>
            <person name="Khatri I."/>
            <person name="Mual P."/>
            <person name="Subramanian S."/>
            <person name="Krishnamurthi S."/>
        </authorList>
    </citation>
    <scope>NUCLEOTIDE SEQUENCE [LARGE SCALE GENOMIC DNA]</scope>
    <source>
        <strain evidence="2 3">MTCC 1458</strain>
    </source>
</reference>
<feature type="region of interest" description="Disordered" evidence="1">
    <location>
        <begin position="26"/>
        <end position="61"/>
    </location>
</feature>
<evidence type="ECO:0000313" key="2">
    <source>
        <dbReference type="EMBL" id="KIL80170.1"/>
    </source>
</evidence>
<keyword evidence="3" id="KW-1185">Reference proteome</keyword>
<gene>
    <name evidence="2" type="ORF">SD77_0018</name>
</gene>
<protein>
    <recommendedName>
        <fullName evidence="4">Ribose 5-phosphate isomerase B</fullName>
    </recommendedName>
</protein>
<proteinExistence type="predicted"/>
<comment type="caution">
    <text evidence="2">The sequence shown here is derived from an EMBL/GenBank/DDBJ whole genome shotgun (WGS) entry which is preliminary data.</text>
</comment>
<name>A0ABR5AZK1_BACBA</name>
<dbReference type="EMBL" id="JXLP01000001">
    <property type="protein sequence ID" value="KIL80170.1"/>
    <property type="molecule type" value="Genomic_DNA"/>
</dbReference>
<accession>A0ABR5AZK1</accession>
<evidence type="ECO:0008006" key="4">
    <source>
        <dbReference type="Google" id="ProtNLM"/>
    </source>
</evidence>
<sequence length="61" mass="7165">MYGYPDFGPLHCFEWKARRLRRDLRDRRDPAGAFGAEEARRPPRGKRSSLEWKATASSTRK</sequence>
<organism evidence="2 3">
    <name type="scientific">Bacillus badius</name>
    <dbReference type="NCBI Taxonomy" id="1455"/>
    <lineage>
        <taxon>Bacteria</taxon>
        <taxon>Bacillati</taxon>
        <taxon>Bacillota</taxon>
        <taxon>Bacilli</taxon>
        <taxon>Bacillales</taxon>
        <taxon>Bacillaceae</taxon>
        <taxon>Pseudobacillus</taxon>
    </lineage>
</organism>